<evidence type="ECO:0000313" key="2">
    <source>
        <dbReference type="WBParaSite" id="ES5_v2.g19393.t1"/>
    </source>
</evidence>
<protein>
    <submittedName>
        <fullName evidence="2">Uncharacterized protein</fullName>
    </submittedName>
</protein>
<proteinExistence type="predicted"/>
<accession>A0AC34FPV9</accession>
<name>A0AC34FPV9_9BILA</name>
<organism evidence="1 2">
    <name type="scientific">Panagrolaimus sp. ES5</name>
    <dbReference type="NCBI Taxonomy" id="591445"/>
    <lineage>
        <taxon>Eukaryota</taxon>
        <taxon>Metazoa</taxon>
        <taxon>Ecdysozoa</taxon>
        <taxon>Nematoda</taxon>
        <taxon>Chromadorea</taxon>
        <taxon>Rhabditida</taxon>
        <taxon>Tylenchina</taxon>
        <taxon>Panagrolaimomorpha</taxon>
        <taxon>Panagrolaimoidea</taxon>
        <taxon>Panagrolaimidae</taxon>
        <taxon>Panagrolaimus</taxon>
    </lineage>
</organism>
<evidence type="ECO:0000313" key="1">
    <source>
        <dbReference type="Proteomes" id="UP000887579"/>
    </source>
</evidence>
<dbReference type="Proteomes" id="UP000887579">
    <property type="component" value="Unplaced"/>
</dbReference>
<dbReference type="WBParaSite" id="ES5_v2.g19393.t1">
    <property type="protein sequence ID" value="ES5_v2.g19393.t1"/>
    <property type="gene ID" value="ES5_v2.g19393"/>
</dbReference>
<reference evidence="2" key="1">
    <citation type="submission" date="2022-11" db="UniProtKB">
        <authorList>
            <consortium name="WormBaseParasite"/>
        </authorList>
    </citation>
    <scope>IDENTIFICATION</scope>
</reference>
<sequence length="92" mass="9855">MKFLAIFFSFIALSVAQYQYYYEAPAAAAAPVVNTYNSYLPYASAASYGYYYPSAAAPTAAAAYPAYYAAYGSNKNADEKPSPPTAKLTNNA</sequence>